<dbReference type="Proteomes" id="UP000678016">
    <property type="component" value="Chromosome"/>
</dbReference>
<reference evidence="3" key="1">
    <citation type="submission" date="2021-05" db="EMBL/GenBank/DDBJ databases">
        <title>Direct Submission.</title>
        <authorList>
            <person name="Li K."/>
            <person name="Gao J."/>
        </authorList>
    </citation>
    <scope>NUCLEOTIDE SEQUENCE [LARGE SCALE GENOMIC DNA]</scope>
    <source>
        <strain evidence="3">HDS12</strain>
    </source>
</reference>
<feature type="region of interest" description="Disordered" evidence="1">
    <location>
        <begin position="1"/>
        <end position="35"/>
    </location>
</feature>
<organism evidence="2 3">
    <name type="scientific">Nocardiopsis akebiae</name>
    <dbReference type="NCBI Taxonomy" id="2831968"/>
    <lineage>
        <taxon>Bacteria</taxon>
        <taxon>Bacillati</taxon>
        <taxon>Actinomycetota</taxon>
        <taxon>Actinomycetes</taxon>
        <taxon>Streptosporangiales</taxon>
        <taxon>Nocardiopsidaceae</taxon>
        <taxon>Nocardiopsis</taxon>
    </lineage>
</organism>
<dbReference type="EMBL" id="CP074132">
    <property type="protein sequence ID" value="QUX27291.1"/>
    <property type="molecule type" value="Genomic_DNA"/>
</dbReference>
<dbReference type="Gene3D" id="1.25.40.10">
    <property type="entry name" value="Tetratricopeptide repeat domain"/>
    <property type="match status" value="1"/>
</dbReference>
<dbReference type="InterPro" id="IPR019734">
    <property type="entry name" value="TPR_rpt"/>
</dbReference>
<protein>
    <submittedName>
        <fullName evidence="2">Tetratricopeptide repeat protein</fullName>
    </submittedName>
</protein>
<dbReference type="SMART" id="SM00028">
    <property type="entry name" value="TPR"/>
    <property type="match status" value="4"/>
</dbReference>
<evidence type="ECO:0000313" key="3">
    <source>
        <dbReference type="Proteomes" id="UP000678016"/>
    </source>
</evidence>
<evidence type="ECO:0000256" key="1">
    <source>
        <dbReference type="SAM" id="MobiDB-lite"/>
    </source>
</evidence>
<name>A0ABX8C2F3_9ACTN</name>
<dbReference type="SUPFAM" id="SSF48452">
    <property type="entry name" value="TPR-like"/>
    <property type="match status" value="1"/>
</dbReference>
<evidence type="ECO:0000313" key="2">
    <source>
        <dbReference type="EMBL" id="QUX27291.1"/>
    </source>
</evidence>
<dbReference type="InterPro" id="IPR011990">
    <property type="entry name" value="TPR-like_helical_dom_sf"/>
</dbReference>
<keyword evidence="3" id="KW-1185">Reference proteome</keyword>
<sequence>MTTTSGPSARSGPADPPPATDPRDTDEAEAPTGQGAAELCDQAQDLAESGHLKRAARLYQQAVAANPHPRVQARALLGLAVVEDQRGDPAAAREAARRALATGDPRYAPRAAYHLALSLEQDGDHAEADRVWRRLLDLGGADYTAVARYGLARSAEGRGDTGGAEEHWDAALALPPDPGSLGRLHAATVVDASRDLAERLLGRGLPGAAAAAVERGLSVADDPGLRLLRAAAHLEHAIADVGAVVDPDPDAVSEDAGGPGAAPGTFAAAVELLAGLLALRGDPGAAERVWRLGLGDRDQDTAGQVRRRLRRGFAAPEEDADGGSGEVWWDPYLEEAAATASAPALAGELFAVVTQMHALLALPVAEGEARPAALRSAMEQALRTPSGLVWGPGVHADFRRRLSEATGGRDVLPEGWPDPVRE</sequence>
<dbReference type="RefSeq" id="WP_212640362.1">
    <property type="nucleotide sequence ID" value="NZ_CP074132.1"/>
</dbReference>
<accession>A0ABX8C2F3</accession>
<dbReference type="Pfam" id="PF13432">
    <property type="entry name" value="TPR_16"/>
    <property type="match status" value="1"/>
</dbReference>
<gene>
    <name evidence="2" type="ORF">KGD83_18435</name>
</gene>
<proteinExistence type="predicted"/>